<feature type="compositionally biased region" description="Basic and acidic residues" evidence="1">
    <location>
        <begin position="444"/>
        <end position="461"/>
    </location>
</feature>
<reference evidence="2 3" key="1">
    <citation type="journal article" date="2015" name="PLoS Pathog.">
        <title>Leptomonas seymouri: Adaptations to the Dixenous Life Cycle Analyzed by Genome Sequencing, Transcriptome Profiling and Co-infection with Leishmania donovani.</title>
        <authorList>
            <person name="Kraeva N."/>
            <person name="Butenko A."/>
            <person name="Hlavacova J."/>
            <person name="Kostygov A."/>
            <person name="Myskova J."/>
            <person name="Grybchuk D."/>
            <person name="Lestinova T."/>
            <person name="Votypka J."/>
            <person name="Volf P."/>
            <person name="Opperdoes F."/>
            <person name="Flegontov P."/>
            <person name="Lukes J."/>
            <person name="Yurchenko V."/>
        </authorList>
    </citation>
    <scope>NUCLEOTIDE SEQUENCE [LARGE SCALE GENOMIC DNA]</scope>
    <source>
        <strain evidence="2 3">ATCC 30220</strain>
    </source>
</reference>
<protein>
    <submittedName>
        <fullName evidence="2">Uncharacterized protein</fullName>
    </submittedName>
</protein>
<organism evidence="2 3">
    <name type="scientific">Leptomonas seymouri</name>
    <dbReference type="NCBI Taxonomy" id="5684"/>
    <lineage>
        <taxon>Eukaryota</taxon>
        <taxon>Discoba</taxon>
        <taxon>Euglenozoa</taxon>
        <taxon>Kinetoplastea</taxon>
        <taxon>Metakinetoplastina</taxon>
        <taxon>Trypanosomatida</taxon>
        <taxon>Trypanosomatidae</taxon>
        <taxon>Leishmaniinae</taxon>
        <taxon>Leptomonas</taxon>
    </lineage>
</organism>
<feature type="compositionally biased region" description="Polar residues" evidence="1">
    <location>
        <begin position="161"/>
        <end position="171"/>
    </location>
</feature>
<dbReference type="OrthoDB" id="265897at2759"/>
<sequence>MPFYQHSVYGPSEPSQRQHPSAVDATPVQRQPFRMPREVLSPAPSPIPITPAYHSYHDDEGINAEENEEGPAGVSDEDVVADEAVLDVAVSDGPAYRNSREENGEGQRERTTSGRQRGQRPSEKYMSLPRDVAVNGDTEAEPSGRPVRNIQRQGRRHEGLVSSQPRASPQKTKPPAVSPPHSPSRRKSQEHGEGGTGSGNDEDDRTSGRLRHPSRHHASPYNTRPRGPATSAKDSDSDRDEGNRCPLPPSSKPCNSLRSSSSADSSPQLRRGSASRRRPSAQAEYEDARIHKKQHHAASSHLHPKSAITSTPRRGREERSPRLQPRPPLYCDQCDYLLPVEMEDYLLETSTYESVPRPHCPACGCRLCPTLPQPTGRDGEPQRSGDAPHESRKCEEDGGDHSERPRRPRRAPQQAAASSQTPPCRSPVKDQEEANLYSDPGDGEDLRGSEVAEQQHSRSDLEPAPQHQQQRSCASYNVSKACPSPPYHVPVLIPKPPYLTLELMPRSLASSLKDQRCPQQQGRSASDEGEDAGFRNGVRLCRHSLDLDDAGVPWATPGCTACRWQCGAAMAGVCCCCVMPCVLFRERQHLLLHQIKSRYVCCAGAFPCCVPPVSLRPELYYTVSTEYFDPSPRARRCRAAPPRDSQRPLYWGNAMEVSRESASESSEENFRCVREGSCSASQGAVRVAAFRSTTGIASPASLVNPRTGLPLEGCYRNMEAGCSKKHASDGGAGLTGGTSCCSCITFVDSTCVLNCDCRCCLNCIHPTAHCLACPLCCLLCELTFCVPCALWANRLLIRQHYNLGPDPAIDDGAACCYACCLGCCTCHTASVASQRRLLLQPQQTRHNRLAAKSAEPSPSLSCWSELATSVAACLAAVCCLCPCAACSLAQQRDQMRRLGFPLVVKVPPEMEMA</sequence>
<feature type="compositionally biased region" description="Low complexity" evidence="1">
    <location>
        <begin position="411"/>
        <end position="423"/>
    </location>
</feature>
<feature type="compositionally biased region" description="Basic and acidic residues" evidence="1">
    <location>
        <begin position="98"/>
        <end position="112"/>
    </location>
</feature>
<gene>
    <name evidence="2" type="ORF">ABL78_4906</name>
</gene>
<dbReference type="OMA" id="CCAGAFP"/>
<keyword evidence="3" id="KW-1185">Reference proteome</keyword>
<dbReference type="VEuPathDB" id="TriTrypDB:Lsey_0152_0110"/>
<feature type="region of interest" description="Disordered" evidence="1">
    <location>
        <begin position="372"/>
        <end position="475"/>
    </location>
</feature>
<feature type="compositionally biased region" description="Basic and acidic residues" evidence="1">
    <location>
        <begin position="377"/>
        <end position="405"/>
    </location>
</feature>
<comment type="caution">
    <text evidence="2">The sequence shown here is derived from an EMBL/GenBank/DDBJ whole genome shotgun (WGS) entry which is preliminary data.</text>
</comment>
<feature type="compositionally biased region" description="Low complexity" evidence="1">
    <location>
        <begin position="256"/>
        <end position="272"/>
    </location>
</feature>
<feature type="compositionally biased region" description="Basic and acidic residues" evidence="1">
    <location>
        <begin position="233"/>
        <end position="243"/>
    </location>
</feature>
<evidence type="ECO:0000313" key="2">
    <source>
        <dbReference type="EMBL" id="KPI86037.1"/>
    </source>
</evidence>
<feature type="compositionally biased region" description="Polar residues" evidence="1">
    <location>
        <begin position="466"/>
        <end position="475"/>
    </location>
</feature>
<dbReference type="EMBL" id="LJSK01000152">
    <property type="protein sequence ID" value="KPI86037.1"/>
    <property type="molecule type" value="Genomic_DNA"/>
</dbReference>
<feature type="compositionally biased region" description="Basic residues" evidence="1">
    <location>
        <begin position="208"/>
        <end position="218"/>
    </location>
</feature>
<name>A0A0N0P5I7_LEPSE</name>
<feature type="region of interest" description="Disordered" evidence="1">
    <location>
        <begin position="1"/>
        <end position="330"/>
    </location>
</feature>
<feature type="compositionally biased region" description="Basic residues" evidence="1">
    <location>
        <begin position="290"/>
        <end position="304"/>
    </location>
</feature>
<dbReference type="AlphaFoldDB" id="A0A0N0P5I7"/>
<evidence type="ECO:0000313" key="3">
    <source>
        <dbReference type="Proteomes" id="UP000038009"/>
    </source>
</evidence>
<evidence type="ECO:0000256" key="1">
    <source>
        <dbReference type="SAM" id="MobiDB-lite"/>
    </source>
</evidence>
<feature type="compositionally biased region" description="Acidic residues" evidence="1">
    <location>
        <begin position="61"/>
        <end position="85"/>
    </location>
</feature>
<dbReference type="Proteomes" id="UP000038009">
    <property type="component" value="Unassembled WGS sequence"/>
</dbReference>
<accession>A0A0N0P5I7</accession>
<proteinExistence type="predicted"/>